<dbReference type="Pfam" id="PF01473">
    <property type="entry name" value="Choline_bind_1"/>
    <property type="match status" value="1"/>
</dbReference>
<evidence type="ECO:0000259" key="4">
    <source>
        <dbReference type="Pfam" id="PF02872"/>
    </source>
</evidence>
<evidence type="ECO:0000256" key="2">
    <source>
        <dbReference type="PROSITE-ProRule" id="PRU00591"/>
    </source>
</evidence>
<keyword evidence="3" id="KW-0378">Hydrolase</keyword>
<evidence type="ECO:0000256" key="3">
    <source>
        <dbReference type="RuleBase" id="RU362119"/>
    </source>
</evidence>
<dbReference type="Gene3D" id="3.60.21.10">
    <property type="match status" value="1"/>
</dbReference>
<keyword evidence="6" id="KW-1185">Reference proteome</keyword>
<feature type="non-terminal residue" evidence="5">
    <location>
        <position position="1"/>
    </location>
</feature>
<dbReference type="PANTHER" id="PTHR11575:SF24">
    <property type="entry name" value="5'-NUCLEOTIDASE"/>
    <property type="match status" value="1"/>
</dbReference>
<dbReference type="Gene3D" id="3.90.780.10">
    <property type="entry name" value="5'-Nucleotidase, C-terminal domain"/>
    <property type="match status" value="1"/>
</dbReference>
<keyword evidence="3" id="KW-0547">Nucleotide-binding</keyword>
<organism evidence="5 6">
    <name type="scientific">Bacillus spongiae</name>
    <dbReference type="NCBI Taxonomy" id="2683610"/>
    <lineage>
        <taxon>Bacteria</taxon>
        <taxon>Bacillati</taxon>
        <taxon>Bacillota</taxon>
        <taxon>Bacilli</taxon>
        <taxon>Bacillales</taxon>
        <taxon>Bacillaceae</taxon>
        <taxon>Bacillus</taxon>
    </lineage>
</organism>
<keyword evidence="1" id="KW-0677">Repeat</keyword>
<dbReference type="InterPro" id="IPR008334">
    <property type="entry name" value="5'-Nucleotdase_C"/>
</dbReference>
<feature type="repeat" description="Cell wall-binding" evidence="2">
    <location>
        <begin position="384"/>
        <end position="403"/>
    </location>
</feature>
<protein>
    <submittedName>
        <fullName evidence="5">5'-nucleotidase C-terminal domain-containing protein</fullName>
    </submittedName>
</protein>
<evidence type="ECO:0000256" key="1">
    <source>
        <dbReference type="ARBA" id="ARBA00022737"/>
    </source>
</evidence>
<evidence type="ECO:0000313" key="6">
    <source>
        <dbReference type="Proteomes" id="UP001312865"/>
    </source>
</evidence>
<dbReference type="PANTHER" id="PTHR11575">
    <property type="entry name" value="5'-NUCLEOTIDASE-RELATED"/>
    <property type="match status" value="1"/>
</dbReference>
<name>A0ABU8HFV3_9BACI</name>
<dbReference type="InterPro" id="IPR018337">
    <property type="entry name" value="Cell_wall/Cho-bd_repeat"/>
</dbReference>
<dbReference type="Pfam" id="PF19127">
    <property type="entry name" value="Choline_bind_3"/>
    <property type="match status" value="2"/>
</dbReference>
<proteinExistence type="inferred from homology"/>
<dbReference type="PROSITE" id="PS51170">
    <property type="entry name" value="CW"/>
    <property type="match status" value="5"/>
</dbReference>
<dbReference type="PRINTS" id="PR01607">
    <property type="entry name" value="APYRASEFAMLY"/>
</dbReference>
<dbReference type="RefSeq" id="WP_336587592.1">
    <property type="nucleotide sequence ID" value="NZ_JBBAXC010000011.1"/>
</dbReference>
<sequence>GLTTEETANLSSPSEDIVFEDMIESATEAIAKFEDAGIDKVIALSHLGNTSDIELAEAVDGIDVIVGGHSHTLLEEAVKVEKDEPTLIVQAGDNLKYLGLLDVTFDENGVISDFNRQVLTVSDYEKNAEAEAKVAEYKEPLEEIRNTVVGNTEVELNGLRDDVRSKETNLGNLITDAMVAKANDVGVNTHIAIQNGGGIRASIDEGDITLGEVLTVMPFGNQLVTLDLTGQELWDALEHGVSGVESGEGRFLQVSGIEFKYDVNKPVGERVWSVEVKTDNGFETLELDKTYTVATNAFTADGGDGFEVLKQAKDDGRMNDLFIVDWELFQEYLGANNPVAPTVEGRIIEEVQTEEPTEPTEPTITGWVKVKGDWYFYNENGEMETGWINDGGEWYFLASDGAMQTGWIKDNGDWYYLGKNGVMQTGWVKYRGDWYFLANDGTMQTGWVKDHGEWHYLANDGALVTGNRNNSYRWNKPVRNHGTHFGWSQPRGYGYYSSLNNYSFSLWYY</sequence>
<dbReference type="EMBL" id="JBBAXC010000011">
    <property type="protein sequence ID" value="MEI5908152.1"/>
    <property type="molecule type" value="Genomic_DNA"/>
</dbReference>
<dbReference type="Proteomes" id="UP001312865">
    <property type="component" value="Unassembled WGS sequence"/>
</dbReference>
<feature type="repeat" description="Cell wall-binding" evidence="2">
    <location>
        <begin position="364"/>
        <end position="383"/>
    </location>
</feature>
<feature type="domain" description="5'-Nucleotidase C-terminal" evidence="4">
    <location>
        <begin position="148"/>
        <end position="311"/>
    </location>
</feature>
<dbReference type="InterPro" id="IPR036907">
    <property type="entry name" value="5'-Nucleotdase_C_sf"/>
</dbReference>
<evidence type="ECO:0000313" key="5">
    <source>
        <dbReference type="EMBL" id="MEI5908152.1"/>
    </source>
</evidence>
<feature type="repeat" description="Cell wall-binding" evidence="2">
    <location>
        <begin position="444"/>
        <end position="463"/>
    </location>
</feature>
<feature type="repeat" description="Cell wall-binding" evidence="2">
    <location>
        <begin position="404"/>
        <end position="423"/>
    </location>
</feature>
<dbReference type="SUPFAM" id="SSF56300">
    <property type="entry name" value="Metallo-dependent phosphatases"/>
    <property type="match status" value="1"/>
</dbReference>
<dbReference type="Gene3D" id="2.10.270.10">
    <property type="entry name" value="Cholin Binding"/>
    <property type="match status" value="1"/>
</dbReference>
<dbReference type="InterPro" id="IPR029052">
    <property type="entry name" value="Metallo-depent_PP-like"/>
</dbReference>
<comment type="similarity">
    <text evidence="3">Belongs to the 5'-nucleotidase family.</text>
</comment>
<reference evidence="5 6" key="1">
    <citation type="journal article" date="2018" name="J. Microbiol.">
        <title>Bacillus spongiae sp. nov., isolated from sponge of Jeju Island.</title>
        <authorList>
            <person name="Lee G.E."/>
            <person name="Im W.T."/>
            <person name="Park J.S."/>
        </authorList>
    </citation>
    <scope>NUCLEOTIDE SEQUENCE [LARGE SCALE GENOMIC DNA]</scope>
    <source>
        <strain evidence="5 6">135PIL107-10</strain>
    </source>
</reference>
<accession>A0ABU8HFV3</accession>
<gene>
    <name evidence="5" type="ORF">WAK64_13920</name>
</gene>
<feature type="repeat" description="Cell wall-binding" evidence="2">
    <location>
        <begin position="424"/>
        <end position="443"/>
    </location>
</feature>
<dbReference type="InterPro" id="IPR006179">
    <property type="entry name" value="5_nucleotidase/apyrase"/>
</dbReference>
<dbReference type="SUPFAM" id="SSF55816">
    <property type="entry name" value="5'-nucleotidase (syn. UDP-sugar hydrolase), C-terminal domain"/>
    <property type="match status" value="1"/>
</dbReference>
<comment type="caution">
    <text evidence="5">The sequence shown here is derived from an EMBL/GenBank/DDBJ whole genome shotgun (WGS) entry which is preliminary data.</text>
</comment>
<dbReference type="SUPFAM" id="SSF69360">
    <property type="entry name" value="Cell wall binding repeat"/>
    <property type="match status" value="1"/>
</dbReference>
<dbReference type="Pfam" id="PF02872">
    <property type="entry name" value="5_nucleotid_C"/>
    <property type="match status" value="1"/>
</dbReference>